<dbReference type="InterPro" id="IPR034666">
    <property type="entry name" value="ARPC2/4"/>
</dbReference>
<evidence type="ECO:0000256" key="14">
    <source>
        <dbReference type="ARBA" id="ARBA00022989"/>
    </source>
</evidence>
<evidence type="ECO:0000256" key="16">
    <source>
        <dbReference type="ARBA" id="ARBA00023180"/>
    </source>
</evidence>
<dbReference type="GO" id="GO:0030041">
    <property type="term" value="P:actin filament polymerization"/>
    <property type="evidence" value="ECO:0007669"/>
    <property type="project" value="InterPro"/>
</dbReference>
<keyword evidence="13" id="KW-0067">ATP-binding</keyword>
<dbReference type="PANTHER" id="PTHR48005:SF70">
    <property type="entry name" value="MDIS1-INTERACTING RECEPTOR LIKE KINASE 2-LIKE"/>
    <property type="match status" value="1"/>
</dbReference>
<evidence type="ECO:0000256" key="10">
    <source>
        <dbReference type="ARBA" id="ARBA00022737"/>
    </source>
</evidence>
<dbReference type="SMART" id="SM00220">
    <property type="entry name" value="S_TKc"/>
    <property type="match status" value="1"/>
</dbReference>
<evidence type="ECO:0000256" key="15">
    <source>
        <dbReference type="ARBA" id="ARBA00023136"/>
    </source>
</evidence>
<dbReference type="GO" id="GO:0051707">
    <property type="term" value="P:response to other organism"/>
    <property type="evidence" value="ECO:0007669"/>
    <property type="project" value="UniProtKB-ARBA"/>
</dbReference>
<evidence type="ECO:0000313" key="22">
    <source>
        <dbReference type="EMBL" id="KAF3456591.1"/>
    </source>
</evidence>
<evidence type="ECO:0000256" key="7">
    <source>
        <dbReference type="ARBA" id="ARBA00022679"/>
    </source>
</evidence>
<evidence type="ECO:0000256" key="6">
    <source>
        <dbReference type="ARBA" id="ARBA00022614"/>
    </source>
</evidence>
<keyword evidence="9" id="KW-0732">Signal</keyword>
<dbReference type="InterPro" id="IPR051420">
    <property type="entry name" value="Ser_Thr_Kinases_DiverseReg"/>
</dbReference>
<feature type="domain" description="Protein kinase" evidence="21">
    <location>
        <begin position="425"/>
        <end position="622"/>
    </location>
</feature>
<evidence type="ECO:0000256" key="4">
    <source>
        <dbReference type="ARBA" id="ARBA00022490"/>
    </source>
</evidence>
<keyword evidence="17" id="KW-0009">Actin-binding</keyword>
<evidence type="ECO:0000313" key="23">
    <source>
        <dbReference type="Proteomes" id="UP000796880"/>
    </source>
</evidence>
<dbReference type="GO" id="GO:0034314">
    <property type="term" value="P:Arp2/3 complex-mediated actin nucleation"/>
    <property type="evidence" value="ECO:0007669"/>
    <property type="project" value="InterPro"/>
</dbReference>
<dbReference type="SUPFAM" id="SSF69645">
    <property type="entry name" value="Arp2/3 complex subunits"/>
    <property type="match status" value="1"/>
</dbReference>
<dbReference type="Gene3D" id="1.10.510.10">
    <property type="entry name" value="Transferase(Phosphotransferase) domain 1"/>
    <property type="match status" value="1"/>
</dbReference>
<dbReference type="InterPro" id="IPR001611">
    <property type="entry name" value="Leu-rich_rpt"/>
</dbReference>
<dbReference type="GO" id="GO:0016020">
    <property type="term" value="C:membrane"/>
    <property type="evidence" value="ECO:0007669"/>
    <property type="project" value="UniProtKB-SubCell"/>
</dbReference>
<dbReference type="OrthoDB" id="1055097at2759"/>
<dbReference type="FunFam" id="3.80.10.10:FF:000453">
    <property type="entry name" value="Leucine-rich receptor-like protein kinase family protein"/>
    <property type="match status" value="1"/>
</dbReference>
<dbReference type="GO" id="GO:0003779">
    <property type="term" value="F:actin binding"/>
    <property type="evidence" value="ECO:0007669"/>
    <property type="project" value="UniProtKB-KW"/>
</dbReference>
<keyword evidence="18" id="KW-0206">Cytoskeleton</keyword>
<evidence type="ECO:0000256" key="5">
    <source>
        <dbReference type="ARBA" id="ARBA00022527"/>
    </source>
</evidence>
<evidence type="ECO:0000256" key="13">
    <source>
        <dbReference type="ARBA" id="ARBA00022840"/>
    </source>
</evidence>
<evidence type="ECO:0000256" key="2">
    <source>
        <dbReference type="ARBA" id="ARBA00004245"/>
    </source>
</evidence>
<dbReference type="InterPro" id="IPR001245">
    <property type="entry name" value="Ser-Thr/Tyr_kinase_cat_dom"/>
</dbReference>
<keyword evidence="14" id="KW-1133">Transmembrane helix</keyword>
<accession>A0A8K0MRV9</accession>
<reference evidence="22" key="1">
    <citation type="submission" date="2020-03" db="EMBL/GenBank/DDBJ databases">
        <title>A high-quality chromosome-level genome assembly of a woody plant with both climbing and erect habits, Rhamnella rubrinervis.</title>
        <authorList>
            <person name="Lu Z."/>
            <person name="Yang Y."/>
            <person name="Zhu X."/>
            <person name="Sun Y."/>
        </authorList>
    </citation>
    <scope>NUCLEOTIDE SEQUENCE</scope>
    <source>
        <strain evidence="22">BYM</strain>
        <tissue evidence="22">Leaf</tissue>
    </source>
</reference>
<evidence type="ECO:0000256" key="17">
    <source>
        <dbReference type="ARBA" id="ARBA00023203"/>
    </source>
</evidence>
<dbReference type="Pfam" id="PF00560">
    <property type="entry name" value="LRR_1"/>
    <property type="match status" value="4"/>
</dbReference>
<dbReference type="PANTHER" id="PTHR48005">
    <property type="entry name" value="LEUCINE RICH REPEAT KINASE 2"/>
    <property type="match status" value="1"/>
</dbReference>
<keyword evidence="10" id="KW-0677">Repeat</keyword>
<comment type="subcellular location">
    <subcellularLocation>
        <location evidence="2">Cytoplasm</location>
        <location evidence="2">Cytoskeleton</location>
    </subcellularLocation>
    <subcellularLocation>
        <location evidence="1">Membrane</location>
        <topology evidence="1">Single-pass membrane protein</topology>
    </subcellularLocation>
</comment>
<keyword evidence="8" id="KW-0812">Transmembrane</keyword>
<dbReference type="Pfam" id="PF07714">
    <property type="entry name" value="PK_Tyr_Ser-Thr"/>
    <property type="match status" value="1"/>
</dbReference>
<dbReference type="EC" id="2.7.11.1" evidence="3"/>
<evidence type="ECO:0000256" key="9">
    <source>
        <dbReference type="ARBA" id="ARBA00022729"/>
    </source>
</evidence>
<dbReference type="GO" id="GO:0004674">
    <property type="term" value="F:protein serine/threonine kinase activity"/>
    <property type="evidence" value="ECO:0007669"/>
    <property type="project" value="UniProtKB-KW"/>
</dbReference>
<evidence type="ECO:0000256" key="20">
    <source>
        <dbReference type="ARBA" id="ARBA00048679"/>
    </source>
</evidence>
<comment type="catalytic activity">
    <reaction evidence="20">
        <text>L-seryl-[protein] + ATP = O-phospho-L-seryl-[protein] + ADP + H(+)</text>
        <dbReference type="Rhea" id="RHEA:17989"/>
        <dbReference type="Rhea" id="RHEA-COMP:9863"/>
        <dbReference type="Rhea" id="RHEA-COMP:11604"/>
        <dbReference type="ChEBI" id="CHEBI:15378"/>
        <dbReference type="ChEBI" id="CHEBI:29999"/>
        <dbReference type="ChEBI" id="CHEBI:30616"/>
        <dbReference type="ChEBI" id="CHEBI:83421"/>
        <dbReference type="ChEBI" id="CHEBI:456216"/>
        <dbReference type="EC" id="2.7.11.1"/>
    </reaction>
</comment>
<dbReference type="GO" id="GO:0009791">
    <property type="term" value="P:post-embryonic development"/>
    <property type="evidence" value="ECO:0007669"/>
    <property type="project" value="UniProtKB-ARBA"/>
</dbReference>
<dbReference type="InterPro" id="IPR032675">
    <property type="entry name" value="LRR_dom_sf"/>
</dbReference>
<sequence length="651" mass="73587">MMEKITTRWFLRQTDYNTYTVVAIKLRWYIPDTSTTEQRTSPELLLNPAVICRNEAEKCLIETSINSVRISLKIFIDESRSFSGIEEKARTGYGFLQFDRTAQELHHVKLCLEMPSLVSYLDGRTVLEYLHVKCYDKEISELKMSVNTRGRLVATFLLLCSSTTTSATDLHASSTATDFHAREAEALVKWKDSLDNETQSFLSSWKLLPRSSNSSFNLSMLTYLDLSVNQFSGNIPNEICPLSSLQVLYLDYNDLNDFIPHERGMLKFVAELFVSSNNLSGSIPTSIGNKSMFTGNKISGSIPPEIGLLRSLQELYMDKNFLTGSFPPSLGNSSNLIFLNIGHNKLTSSIPREIGQLKSIEQLHLYEDNLSGSIPSSIGKLNSLTHFDLSFNNITVLFIHQKIRRNSNEPGESGALRNDGKKSWSIWECLQKSIVNWSSCSSEKTPQECGPAIHEAFANENSVLTRAGHRKIVKFHGFCSHTRHLFLVNEFTERGSLLKILGDEVKALGFEWAKWVNVVKDHISDFGSARTCDPESSNWTSFAGTFGYSAPDLAYTMEVNEKINMSSLGVVALEVVMGKHPGDLISFWMKMEWTKKNELRDEKLVLKVEKERMEQQLKAPAIPPGFMPARPAAYQNKMPMFPSYGMYPMWH</sequence>
<evidence type="ECO:0000256" key="11">
    <source>
        <dbReference type="ARBA" id="ARBA00022741"/>
    </source>
</evidence>
<keyword evidence="5" id="KW-0723">Serine/threonine-protein kinase</keyword>
<comment type="catalytic activity">
    <reaction evidence="19">
        <text>L-threonyl-[protein] + ATP = O-phospho-L-threonyl-[protein] + ADP + H(+)</text>
        <dbReference type="Rhea" id="RHEA:46608"/>
        <dbReference type="Rhea" id="RHEA-COMP:11060"/>
        <dbReference type="Rhea" id="RHEA-COMP:11605"/>
        <dbReference type="ChEBI" id="CHEBI:15378"/>
        <dbReference type="ChEBI" id="CHEBI:30013"/>
        <dbReference type="ChEBI" id="CHEBI:30616"/>
        <dbReference type="ChEBI" id="CHEBI:61977"/>
        <dbReference type="ChEBI" id="CHEBI:456216"/>
        <dbReference type="EC" id="2.7.11.1"/>
    </reaction>
</comment>
<dbReference type="AlphaFoldDB" id="A0A8K0MRV9"/>
<dbReference type="InterPro" id="IPR011009">
    <property type="entry name" value="Kinase-like_dom_sf"/>
</dbReference>
<evidence type="ECO:0000256" key="3">
    <source>
        <dbReference type="ARBA" id="ARBA00012513"/>
    </source>
</evidence>
<dbReference type="Pfam" id="PF05856">
    <property type="entry name" value="ARPC4"/>
    <property type="match status" value="1"/>
</dbReference>
<gene>
    <name evidence="22" type="ORF">FNV43_RR01245</name>
</gene>
<dbReference type="EMBL" id="VOIH02000001">
    <property type="protein sequence ID" value="KAF3456591.1"/>
    <property type="molecule type" value="Genomic_DNA"/>
</dbReference>
<protein>
    <recommendedName>
        <fullName evidence="3">non-specific serine/threonine protein kinase</fullName>
        <ecNumber evidence="3">2.7.11.1</ecNumber>
    </recommendedName>
</protein>
<dbReference type="GO" id="GO:0006952">
    <property type="term" value="P:defense response"/>
    <property type="evidence" value="ECO:0007669"/>
    <property type="project" value="UniProtKB-ARBA"/>
</dbReference>
<evidence type="ECO:0000256" key="19">
    <source>
        <dbReference type="ARBA" id="ARBA00047899"/>
    </source>
</evidence>
<keyword evidence="11" id="KW-0547">Nucleotide-binding</keyword>
<keyword evidence="16" id="KW-0325">Glycoprotein</keyword>
<evidence type="ECO:0000256" key="1">
    <source>
        <dbReference type="ARBA" id="ARBA00004167"/>
    </source>
</evidence>
<comment type="caution">
    <text evidence="22">The sequence shown here is derived from an EMBL/GenBank/DDBJ whole genome shotgun (WGS) entry which is preliminary data.</text>
</comment>
<proteinExistence type="predicted"/>
<keyword evidence="15" id="KW-0472">Membrane</keyword>
<keyword evidence="12" id="KW-0418">Kinase</keyword>
<dbReference type="InterPro" id="IPR008384">
    <property type="entry name" value="ARPC4"/>
</dbReference>
<dbReference type="SUPFAM" id="SSF52058">
    <property type="entry name" value="L domain-like"/>
    <property type="match status" value="1"/>
</dbReference>
<dbReference type="Gene3D" id="3.80.10.10">
    <property type="entry name" value="Ribonuclease Inhibitor"/>
    <property type="match status" value="2"/>
</dbReference>
<dbReference type="Gene3D" id="3.30.1460.20">
    <property type="match status" value="1"/>
</dbReference>
<keyword evidence="23" id="KW-1185">Reference proteome</keyword>
<keyword evidence="6" id="KW-0433">Leucine-rich repeat</keyword>
<dbReference type="SUPFAM" id="SSF56112">
    <property type="entry name" value="Protein kinase-like (PK-like)"/>
    <property type="match status" value="1"/>
</dbReference>
<dbReference type="Proteomes" id="UP000796880">
    <property type="component" value="Unassembled WGS sequence"/>
</dbReference>
<evidence type="ECO:0000259" key="21">
    <source>
        <dbReference type="SMART" id="SM00220"/>
    </source>
</evidence>
<dbReference type="GO" id="GO:0005524">
    <property type="term" value="F:ATP binding"/>
    <property type="evidence" value="ECO:0007669"/>
    <property type="project" value="UniProtKB-KW"/>
</dbReference>
<evidence type="ECO:0000256" key="8">
    <source>
        <dbReference type="ARBA" id="ARBA00022692"/>
    </source>
</evidence>
<evidence type="ECO:0000256" key="18">
    <source>
        <dbReference type="ARBA" id="ARBA00023212"/>
    </source>
</evidence>
<dbReference type="Gene3D" id="3.30.200.20">
    <property type="entry name" value="Phosphorylase Kinase, domain 1"/>
    <property type="match status" value="1"/>
</dbReference>
<keyword evidence="4" id="KW-0963">Cytoplasm</keyword>
<organism evidence="22 23">
    <name type="scientific">Rhamnella rubrinervis</name>
    <dbReference type="NCBI Taxonomy" id="2594499"/>
    <lineage>
        <taxon>Eukaryota</taxon>
        <taxon>Viridiplantae</taxon>
        <taxon>Streptophyta</taxon>
        <taxon>Embryophyta</taxon>
        <taxon>Tracheophyta</taxon>
        <taxon>Spermatophyta</taxon>
        <taxon>Magnoliopsida</taxon>
        <taxon>eudicotyledons</taxon>
        <taxon>Gunneridae</taxon>
        <taxon>Pentapetalae</taxon>
        <taxon>rosids</taxon>
        <taxon>fabids</taxon>
        <taxon>Rosales</taxon>
        <taxon>Rhamnaceae</taxon>
        <taxon>rhamnoid group</taxon>
        <taxon>Rhamneae</taxon>
        <taxon>Rhamnella</taxon>
    </lineage>
</organism>
<dbReference type="GO" id="GO:0005885">
    <property type="term" value="C:Arp2/3 protein complex"/>
    <property type="evidence" value="ECO:0007669"/>
    <property type="project" value="InterPro"/>
</dbReference>
<keyword evidence="7" id="KW-0808">Transferase</keyword>
<evidence type="ECO:0000256" key="12">
    <source>
        <dbReference type="ARBA" id="ARBA00022777"/>
    </source>
</evidence>
<dbReference type="InterPro" id="IPR000719">
    <property type="entry name" value="Prot_kinase_dom"/>
</dbReference>
<name>A0A8K0MRV9_9ROSA</name>